<dbReference type="AlphaFoldDB" id="A0AA39M518"/>
<feature type="compositionally biased region" description="Polar residues" evidence="1">
    <location>
        <begin position="65"/>
        <end position="80"/>
    </location>
</feature>
<keyword evidence="3" id="KW-1185">Reference proteome</keyword>
<proteinExistence type="predicted"/>
<evidence type="ECO:0000313" key="2">
    <source>
        <dbReference type="EMBL" id="KAK0421876.1"/>
    </source>
</evidence>
<name>A0AA39M518_9AGAR</name>
<evidence type="ECO:0000313" key="3">
    <source>
        <dbReference type="Proteomes" id="UP001175226"/>
    </source>
</evidence>
<dbReference type="EMBL" id="JAUEPT010000272">
    <property type="protein sequence ID" value="KAK0421876.1"/>
    <property type="molecule type" value="Genomic_DNA"/>
</dbReference>
<evidence type="ECO:0000256" key="1">
    <source>
        <dbReference type="SAM" id="MobiDB-lite"/>
    </source>
</evidence>
<accession>A0AA39M518</accession>
<protein>
    <submittedName>
        <fullName evidence="2">Uncharacterized protein</fullName>
    </submittedName>
</protein>
<gene>
    <name evidence="2" type="ORF">EV421DRAFT_1745799</name>
</gene>
<organism evidence="2 3">
    <name type="scientific">Armillaria borealis</name>
    <dbReference type="NCBI Taxonomy" id="47425"/>
    <lineage>
        <taxon>Eukaryota</taxon>
        <taxon>Fungi</taxon>
        <taxon>Dikarya</taxon>
        <taxon>Basidiomycota</taxon>
        <taxon>Agaricomycotina</taxon>
        <taxon>Agaricomycetes</taxon>
        <taxon>Agaricomycetidae</taxon>
        <taxon>Agaricales</taxon>
        <taxon>Marasmiineae</taxon>
        <taxon>Physalacriaceae</taxon>
        <taxon>Armillaria</taxon>
    </lineage>
</organism>
<feature type="region of interest" description="Disordered" evidence="1">
    <location>
        <begin position="39"/>
        <end position="80"/>
    </location>
</feature>
<reference evidence="2" key="1">
    <citation type="submission" date="2023-06" db="EMBL/GenBank/DDBJ databases">
        <authorList>
            <consortium name="Lawrence Berkeley National Laboratory"/>
            <person name="Ahrendt S."/>
            <person name="Sahu N."/>
            <person name="Indic B."/>
            <person name="Wong-Bajracharya J."/>
            <person name="Merenyi Z."/>
            <person name="Ke H.-M."/>
            <person name="Monk M."/>
            <person name="Kocsube S."/>
            <person name="Drula E."/>
            <person name="Lipzen A."/>
            <person name="Balint B."/>
            <person name="Henrissat B."/>
            <person name="Andreopoulos B."/>
            <person name="Martin F.M."/>
            <person name="Harder C.B."/>
            <person name="Rigling D."/>
            <person name="Ford K.L."/>
            <person name="Foster G.D."/>
            <person name="Pangilinan J."/>
            <person name="Papanicolaou A."/>
            <person name="Barry K."/>
            <person name="LaButti K."/>
            <person name="Viragh M."/>
            <person name="Koriabine M."/>
            <person name="Yan M."/>
            <person name="Riley R."/>
            <person name="Champramary S."/>
            <person name="Plett K.L."/>
            <person name="Tsai I.J."/>
            <person name="Slot J."/>
            <person name="Sipos G."/>
            <person name="Plett J."/>
            <person name="Nagy L.G."/>
            <person name="Grigoriev I.V."/>
        </authorList>
    </citation>
    <scope>NUCLEOTIDE SEQUENCE</scope>
    <source>
        <strain evidence="2">FPL87.14</strain>
    </source>
</reference>
<sequence>MTRLSCQHITTSPGTTRADCEEPIKVTTLGARNLRAISRRHLPPSSGGIVTFGGDDNEKSGRLHTGSQPRNPVPDQNTSPAIINKIHDVPGRMTLAPSTWEGKNLLGLPSMDMDALAQS</sequence>
<dbReference type="Proteomes" id="UP001175226">
    <property type="component" value="Unassembled WGS sequence"/>
</dbReference>
<comment type="caution">
    <text evidence="2">The sequence shown here is derived from an EMBL/GenBank/DDBJ whole genome shotgun (WGS) entry which is preliminary data.</text>
</comment>